<dbReference type="Pfam" id="PF22284">
    <property type="entry name" value="DUF6961"/>
    <property type="match status" value="1"/>
</dbReference>
<accession>A0A1I6M7P0</accession>
<gene>
    <name evidence="1" type="ORF">SAMN05192580_3627</name>
</gene>
<organism evidence="1 2">
    <name type="scientific">Sphingomonas jatrophae</name>
    <dbReference type="NCBI Taxonomy" id="1166337"/>
    <lineage>
        <taxon>Bacteria</taxon>
        <taxon>Pseudomonadati</taxon>
        <taxon>Pseudomonadota</taxon>
        <taxon>Alphaproteobacteria</taxon>
        <taxon>Sphingomonadales</taxon>
        <taxon>Sphingomonadaceae</taxon>
        <taxon>Sphingomonas</taxon>
    </lineage>
</organism>
<dbReference type="RefSeq" id="WP_093316784.1">
    <property type="nucleotide sequence ID" value="NZ_FOZG01000003.1"/>
</dbReference>
<dbReference type="Proteomes" id="UP000198824">
    <property type="component" value="Unassembled WGS sequence"/>
</dbReference>
<dbReference type="EMBL" id="FOZG01000003">
    <property type="protein sequence ID" value="SFS11716.1"/>
    <property type="molecule type" value="Genomic_DNA"/>
</dbReference>
<proteinExistence type="predicted"/>
<dbReference type="OrthoDB" id="7363783at2"/>
<dbReference type="AlphaFoldDB" id="A0A1I6M7P0"/>
<reference evidence="1 2" key="1">
    <citation type="submission" date="2016-10" db="EMBL/GenBank/DDBJ databases">
        <authorList>
            <person name="de Groot N.N."/>
        </authorList>
    </citation>
    <scope>NUCLEOTIDE SEQUENCE [LARGE SCALE GENOMIC DNA]</scope>
    <source>
        <strain evidence="1 2">S5-249</strain>
    </source>
</reference>
<sequence length="60" mass="6493">MHDQDQWAEALHVDACLGDLAPLWIGERIAHFAALGDTSAVRRYTDMAAIVAMLAAPGRC</sequence>
<name>A0A1I6M7P0_9SPHN</name>
<dbReference type="InterPro" id="IPR054234">
    <property type="entry name" value="DUF6961"/>
</dbReference>
<evidence type="ECO:0000313" key="2">
    <source>
        <dbReference type="Proteomes" id="UP000198824"/>
    </source>
</evidence>
<evidence type="ECO:0000313" key="1">
    <source>
        <dbReference type="EMBL" id="SFS11716.1"/>
    </source>
</evidence>
<keyword evidence="2" id="KW-1185">Reference proteome</keyword>
<protein>
    <submittedName>
        <fullName evidence="1">Uncharacterized protein</fullName>
    </submittedName>
</protein>